<evidence type="ECO:0000313" key="2">
    <source>
        <dbReference type="EMBL" id="MFC6017208.1"/>
    </source>
</evidence>
<protein>
    <recommendedName>
        <fullName evidence="4">DUF2231 domain-containing protein</fullName>
    </recommendedName>
</protein>
<reference evidence="3" key="1">
    <citation type="journal article" date="2019" name="Int. J. Syst. Evol. Microbiol.">
        <title>The Global Catalogue of Microorganisms (GCM) 10K type strain sequencing project: providing services to taxonomists for standard genome sequencing and annotation.</title>
        <authorList>
            <consortium name="The Broad Institute Genomics Platform"/>
            <consortium name="The Broad Institute Genome Sequencing Center for Infectious Disease"/>
            <person name="Wu L."/>
            <person name="Ma J."/>
        </authorList>
    </citation>
    <scope>NUCLEOTIDE SEQUENCE [LARGE SCALE GENOMIC DNA]</scope>
    <source>
        <strain evidence="3">ZS-35-S2</strain>
    </source>
</reference>
<evidence type="ECO:0008006" key="4">
    <source>
        <dbReference type="Google" id="ProtNLM"/>
    </source>
</evidence>
<keyword evidence="1" id="KW-1133">Transmembrane helix</keyword>
<dbReference type="EMBL" id="JBHSPR010000010">
    <property type="protein sequence ID" value="MFC6017208.1"/>
    <property type="molecule type" value="Genomic_DNA"/>
</dbReference>
<evidence type="ECO:0000313" key="3">
    <source>
        <dbReference type="Proteomes" id="UP001596203"/>
    </source>
</evidence>
<organism evidence="2 3">
    <name type="scientific">Plantactinospora solaniradicis</name>
    <dbReference type="NCBI Taxonomy" id="1723736"/>
    <lineage>
        <taxon>Bacteria</taxon>
        <taxon>Bacillati</taxon>
        <taxon>Actinomycetota</taxon>
        <taxon>Actinomycetes</taxon>
        <taxon>Micromonosporales</taxon>
        <taxon>Micromonosporaceae</taxon>
        <taxon>Plantactinospora</taxon>
    </lineage>
</organism>
<feature type="transmembrane region" description="Helical" evidence="1">
    <location>
        <begin position="12"/>
        <end position="30"/>
    </location>
</feature>
<keyword evidence="1" id="KW-0472">Membrane</keyword>
<feature type="transmembrane region" description="Helical" evidence="1">
    <location>
        <begin position="102"/>
        <end position="120"/>
    </location>
</feature>
<comment type="caution">
    <text evidence="2">The sequence shown here is derived from an EMBL/GenBank/DDBJ whole genome shotgun (WGS) entry which is preliminary data.</text>
</comment>
<feature type="transmembrane region" description="Helical" evidence="1">
    <location>
        <begin position="79"/>
        <end position="96"/>
    </location>
</feature>
<dbReference type="RefSeq" id="WP_377421296.1">
    <property type="nucleotide sequence ID" value="NZ_JBHSPR010000010.1"/>
</dbReference>
<gene>
    <name evidence="2" type="ORF">ACFP2T_13450</name>
</gene>
<feature type="transmembrane region" description="Helical" evidence="1">
    <location>
        <begin position="50"/>
        <end position="67"/>
    </location>
</feature>
<evidence type="ECO:0000256" key="1">
    <source>
        <dbReference type="SAM" id="Phobius"/>
    </source>
</evidence>
<dbReference type="Proteomes" id="UP001596203">
    <property type="component" value="Unassembled WGS sequence"/>
</dbReference>
<accession>A0ABW1K8R8</accession>
<sequence>MQPVSVVTGRHPYQVAIHASAIVCGIALVLTDRVPRSAAESMPYPVQVLWVALLVTSGLAALVGAWWRGRFATGLKVELGGVLLLAGGTGMYGVALFAVSGWAAVVAGSFVVGIALGSWWRAAQILRELRHVADAERSLR</sequence>
<name>A0ABW1K8R8_9ACTN</name>
<keyword evidence="1" id="KW-0812">Transmembrane</keyword>
<proteinExistence type="predicted"/>
<keyword evidence="3" id="KW-1185">Reference proteome</keyword>